<name>A0A498JHX8_MALDO</name>
<evidence type="ECO:0000313" key="3">
    <source>
        <dbReference type="EMBL" id="RXH93363.1"/>
    </source>
</evidence>
<dbReference type="InterPro" id="IPR025160">
    <property type="entry name" value="AATF"/>
</dbReference>
<accession>A0A498JHX8</accession>
<dbReference type="AlphaFoldDB" id="A0A498JHX8"/>
<evidence type="ECO:0000313" key="4">
    <source>
        <dbReference type="Proteomes" id="UP000290289"/>
    </source>
</evidence>
<dbReference type="Proteomes" id="UP000290289">
    <property type="component" value="Chromosome 7"/>
</dbReference>
<feature type="compositionally biased region" description="Acidic residues" evidence="1">
    <location>
        <begin position="10"/>
        <end position="23"/>
    </location>
</feature>
<sequence length="171" mass="19073">MERNARVSDSEFEDDGDSYSDELNEPVRSLFCDSHNSVNAAFSDLVESSKRTLDSLAELQEALLEKNPSIVQATDSKSGRSKKSQLSKNNDNDGYDDWSQISQLPSGNKFIDKWQRKTEVTTGVAAIKSKLHGINQNISEQVASYIRDPSRTIRQMQMRKSAVAIFGTVGH</sequence>
<dbReference type="InterPro" id="IPR039223">
    <property type="entry name" value="AATF/Bfr2"/>
</dbReference>
<dbReference type="STRING" id="3750.A0A498JHX8"/>
<organism evidence="3 4">
    <name type="scientific">Malus domestica</name>
    <name type="common">Apple</name>
    <name type="synonym">Pyrus malus</name>
    <dbReference type="NCBI Taxonomy" id="3750"/>
    <lineage>
        <taxon>Eukaryota</taxon>
        <taxon>Viridiplantae</taxon>
        <taxon>Streptophyta</taxon>
        <taxon>Embryophyta</taxon>
        <taxon>Tracheophyta</taxon>
        <taxon>Spermatophyta</taxon>
        <taxon>Magnoliopsida</taxon>
        <taxon>eudicotyledons</taxon>
        <taxon>Gunneridae</taxon>
        <taxon>Pentapetalae</taxon>
        <taxon>rosids</taxon>
        <taxon>fabids</taxon>
        <taxon>Rosales</taxon>
        <taxon>Rosaceae</taxon>
        <taxon>Amygdaloideae</taxon>
        <taxon>Maleae</taxon>
        <taxon>Malus</taxon>
    </lineage>
</organism>
<dbReference type="GO" id="GO:0005730">
    <property type="term" value="C:nucleolus"/>
    <property type="evidence" value="ECO:0007669"/>
    <property type="project" value="TreeGrafter"/>
</dbReference>
<dbReference type="EMBL" id="RDQH01000333">
    <property type="protein sequence ID" value="RXH93363.1"/>
    <property type="molecule type" value="Genomic_DNA"/>
</dbReference>
<feature type="region of interest" description="Disordered" evidence="1">
    <location>
        <begin position="1"/>
        <end position="23"/>
    </location>
</feature>
<proteinExistence type="predicted"/>
<dbReference type="PANTHER" id="PTHR15565">
    <property type="entry name" value="AATF PROTEIN APOPTOSIS ANTAGONIZING TRANSCRIPTION FACTOR"/>
    <property type="match status" value="1"/>
</dbReference>
<reference evidence="3 4" key="1">
    <citation type="submission" date="2018-10" db="EMBL/GenBank/DDBJ databases">
        <title>A high-quality apple genome assembly.</title>
        <authorList>
            <person name="Hu J."/>
        </authorList>
    </citation>
    <scope>NUCLEOTIDE SEQUENCE [LARGE SCALE GENOMIC DNA]</scope>
    <source>
        <strain evidence="4">cv. HFTH1</strain>
        <tissue evidence="3">Young leaf</tissue>
    </source>
</reference>
<dbReference type="Pfam" id="PF13339">
    <property type="entry name" value="AATF-Che1"/>
    <property type="match status" value="1"/>
</dbReference>
<feature type="domain" description="AATF leucine zipper-containing" evidence="2">
    <location>
        <begin position="26"/>
        <end position="117"/>
    </location>
</feature>
<gene>
    <name evidence="3" type="ORF">DVH24_013939</name>
</gene>
<comment type="caution">
    <text evidence="3">The sequence shown here is derived from an EMBL/GenBank/DDBJ whole genome shotgun (WGS) entry which is preliminary data.</text>
</comment>
<protein>
    <recommendedName>
        <fullName evidence="2">AATF leucine zipper-containing domain-containing protein</fullName>
    </recommendedName>
</protein>
<feature type="region of interest" description="Disordered" evidence="1">
    <location>
        <begin position="67"/>
        <end position="102"/>
    </location>
</feature>
<dbReference type="PANTHER" id="PTHR15565:SF0">
    <property type="entry name" value="PROTEIN AATF"/>
    <property type="match status" value="1"/>
</dbReference>
<keyword evidence="4" id="KW-1185">Reference proteome</keyword>
<evidence type="ECO:0000259" key="2">
    <source>
        <dbReference type="Pfam" id="PF13339"/>
    </source>
</evidence>
<evidence type="ECO:0000256" key="1">
    <source>
        <dbReference type="SAM" id="MobiDB-lite"/>
    </source>
</evidence>